<evidence type="ECO:0000313" key="14">
    <source>
        <dbReference type="Proteomes" id="UP000592216"/>
    </source>
</evidence>
<comment type="caution">
    <text evidence="13">The sequence shown here is derived from an EMBL/GenBank/DDBJ whole genome shotgun (WGS) entry which is preliminary data.</text>
</comment>
<dbReference type="GO" id="GO:0042744">
    <property type="term" value="P:hydrogen peroxide catabolic process"/>
    <property type="evidence" value="ECO:0007669"/>
    <property type="project" value="UniProtKB-KW"/>
</dbReference>
<evidence type="ECO:0000256" key="5">
    <source>
        <dbReference type="ARBA" id="ARBA00023004"/>
    </source>
</evidence>
<dbReference type="GO" id="GO:0020037">
    <property type="term" value="F:heme binding"/>
    <property type="evidence" value="ECO:0007669"/>
    <property type="project" value="InterPro"/>
</dbReference>
<feature type="binding site" description="axial binding residue" evidence="10">
    <location>
        <position position="265"/>
    </location>
    <ligand>
        <name>heme b</name>
        <dbReference type="ChEBI" id="CHEBI:60344"/>
    </ligand>
    <ligandPart>
        <name>Fe</name>
        <dbReference type="ChEBI" id="CHEBI:18248"/>
    </ligandPart>
</feature>
<dbReference type="PROSITE" id="PS50873">
    <property type="entry name" value="PEROXIDASE_4"/>
    <property type="match status" value="1"/>
</dbReference>
<dbReference type="Pfam" id="PF00141">
    <property type="entry name" value="peroxidase"/>
    <property type="match status" value="2"/>
</dbReference>
<organism evidence="13 14">
    <name type="scientific">Donghicola mangrovi</name>
    <dbReference type="NCBI Taxonomy" id="2729614"/>
    <lineage>
        <taxon>Bacteria</taxon>
        <taxon>Pseudomonadati</taxon>
        <taxon>Pseudomonadota</taxon>
        <taxon>Alphaproteobacteria</taxon>
        <taxon>Rhodobacterales</taxon>
        <taxon>Roseobacteraceae</taxon>
        <taxon>Donghicola</taxon>
    </lineage>
</organism>
<keyword evidence="4 10" id="KW-0560">Oxidoreductase</keyword>
<keyword evidence="3 10" id="KW-0479">Metal-binding</keyword>
<evidence type="ECO:0000313" key="13">
    <source>
        <dbReference type="EMBL" id="NVO25034.1"/>
    </source>
</evidence>
<dbReference type="GO" id="GO:0070301">
    <property type="term" value="P:cellular response to hydrogen peroxide"/>
    <property type="evidence" value="ECO:0007669"/>
    <property type="project" value="TreeGrafter"/>
</dbReference>
<dbReference type="PANTHER" id="PTHR30555">
    <property type="entry name" value="HYDROPEROXIDASE I, BIFUNCTIONAL CATALASE-PEROXIDASE"/>
    <property type="match status" value="1"/>
</dbReference>
<evidence type="ECO:0000256" key="11">
    <source>
        <dbReference type="RuleBase" id="RU003451"/>
    </source>
</evidence>
<evidence type="ECO:0000256" key="6">
    <source>
        <dbReference type="ARBA" id="ARBA00023324"/>
    </source>
</evidence>
<dbReference type="InterPro" id="IPR019794">
    <property type="entry name" value="Peroxidases_AS"/>
</dbReference>
<dbReference type="FunFam" id="1.10.520.10:FF:000002">
    <property type="entry name" value="Catalase-peroxidase"/>
    <property type="match status" value="1"/>
</dbReference>
<evidence type="ECO:0000256" key="7">
    <source>
        <dbReference type="ARBA" id="ARBA00049145"/>
    </source>
</evidence>
<dbReference type="Gene3D" id="1.10.520.10">
    <property type="match status" value="2"/>
</dbReference>
<evidence type="ECO:0000256" key="10">
    <source>
        <dbReference type="HAMAP-Rule" id="MF_01961"/>
    </source>
</evidence>
<feature type="cross-link" description="Tryptophyl-tyrosyl-methioninium (Tyr-Met) (with Trp-96)" evidence="10">
    <location>
        <begin position="224"/>
        <end position="250"/>
    </location>
</feature>
<comment type="similarity">
    <text evidence="9 10 11">Belongs to the peroxidase family. Peroxidase/catalase subfamily.</text>
</comment>
<keyword evidence="2 10" id="KW-0349">Heme</keyword>
<gene>
    <name evidence="10 13" type="primary">katG</name>
    <name evidence="13" type="ORF">HJ536_16885</name>
</gene>
<feature type="active site" description="Proton acceptor" evidence="10">
    <location>
        <position position="97"/>
    </location>
</feature>
<dbReference type="FunFam" id="1.10.420.10:FF:000004">
    <property type="entry name" value="Catalase-peroxidase"/>
    <property type="match status" value="1"/>
</dbReference>
<reference evidence="13 14" key="1">
    <citation type="submission" date="2020-04" db="EMBL/GenBank/DDBJ databases">
        <title>Donghicola sp., a member of the Rhodobacteraceae family isolated from mangrove forest in Thailand.</title>
        <authorList>
            <person name="Charoenyingcharoen P."/>
            <person name="Yukphan P."/>
        </authorList>
    </citation>
    <scope>NUCLEOTIDE SEQUENCE [LARGE SCALE GENOMIC DNA]</scope>
    <source>
        <strain evidence="13 14">B5-SW-15</strain>
    </source>
</reference>
<dbReference type="EC" id="1.11.1.21" evidence="10 11"/>
<dbReference type="HAMAP" id="MF_01961">
    <property type="entry name" value="Catal_peroxid"/>
    <property type="match status" value="1"/>
</dbReference>
<evidence type="ECO:0000256" key="2">
    <source>
        <dbReference type="ARBA" id="ARBA00022617"/>
    </source>
</evidence>
<dbReference type="InterPro" id="IPR000763">
    <property type="entry name" value="Catalase_peroxidase"/>
</dbReference>
<dbReference type="RefSeq" id="WP_177158628.1">
    <property type="nucleotide sequence ID" value="NZ_JABCJE010000011.1"/>
</dbReference>
<dbReference type="PROSITE" id="PS00436">
    <property type="entry name" value="PEROXIDASE_2"/>
    <property type="match status" value="1"/>
</dbReference>
<dbReference type="PRINTS" id="PR00458">
    <property type="entry name" value="PEROXIDASE"/>
</dbReference>
<dbReference type="NCBIfam" id="TIGR00198">
    <property type="entry name" value="cat_per_HPI"/>
    <property type="match status" value="1"/>
</dbReference>
<dbReference type="CDD" id="cd08200">
    <property type="entry name" value="catalase_peroxidase_2"/>
    <property type="match status" value="1"/>
</dbReference>
<comment type="PTM">
    <text evidence="10">Formation of the three residue Trp-Tyr-Met cross-link is important for the catalase, but not the peroxidase activity of the enzyme.</text>
</comment>
<protein>
    <recommendedName>
        <fullName evidence="10 11">Catalase-peroxidase</fullName>
        <shortName evidence="10">CP</shortName>
        <ecNumber evidence="10 11">1.11.1.21</ecNumber>
    </recommendedName>
    <alternativeName>
        <fullName evidence="10">Peroxidase/catalase</fullName>
    </alternativeName>
</protein>
<evidence type="ECO:0000256" key="3">
    <source>
        <dbReference type="ARBA" id="ARBA00022723"/>
    </source>
</evidence>
<dbReference type="InterPro" id="IPR002016">
    <property type="entry name" value="Haem_peroxidase"/>
</dbReference>
<evidence type="ECO:0000259" key="12">
    <source>
        <dbReference type="PROSITE" id="PS50873"/>
    </source>
</evidence>
<keyword evidence="6 10" id="KW-0376">Hydrogen peroxide</keyword>
<comment type="caution">
    <text evidence="10">Lacks conserved residue(s) required for the propagation of feature annotation.</text>
</comment>
<dbReference type="AlphaFoldDB" id="A0A850Q7Z6"/>
<evidence type="ECO:0000256" key="1">
    <source>
        <dbReference type="ARBA" id="ARBA00022559"/>
    </source>
</evidence>
<feature type="site" description="Transition state stabilizer" evidence="10">
    <location>
        <position position="93"/>
    </location>
</feature>
<dbReference type="GO" id="GO:0004096">
    <property type="term" value="F:catalase activity"/>
    <property type="evidence" value="ECO:0007669"/>
    <property type="project" value="UniProtKB-UniRule"/>
</dbReference>
<sequence>MDGNHSAGKCPVMHGGQTSNQNSVTSWWPNALNLDILHQHDTKTQPFGATYNYREELKKLDVEALKQDLRDLMKNSQEWWPADWGSYVGMFARVAWHAAGSYRLADGRGGAGTGNQRFAPLNSWPDNVNTDKGRRLLWPIKKKYGNKVSWADLMILSGTIAYEVAGLKTFGFAFGREDIWHPEKDIYWGAEREWLAPSDNRYEDVTKPDTMENPLAAVQMGLIYVNPEGVNGKPDPMATAAQVRETFARMAMNDEETAALTAGGHTIGKSHGNGSPANLSPDPEAADVEYQGIGWLNTKGRSIGRDQVVSGIEGAWTKNPTQWDMGYFDMLFGYEWELTKSPAGAWQYKPVDIKEEDMPVDVEDPSIRCMPMMTDADMAMKVDPIYNAICHKFMADPEYFSETFARAWFKLTHRDMGPKARYIGPDVPAEDLIWQDPIPAGATGYDVAGLKAAIAASGLSLTDMVNTAWDSARTYRGSDMRGGANGARIRLAPQKDWAGNEPERLARVLSVLEPLATQFGASVADTIVLAGNVGIEQAAKAAGHDIDVPFAPGRGDATDEQTDADSFDALEPIHDGFRNWQKRDYVVSAEEMLLDRAQLMGLTAHEMTVLLGGMRAMGTNHGGTKHGVFTDREGALTTDFFVNLTDMANTWHPVGDGTYEIRDRKTGAVKWTASRVDLVFGSNSILRAYAEIYAQDDGQDAFLKAFVDAWTKVMNADRFDLA</sequence>
<keyword evidence="5 10" id="KW-0408">Iron</keyword>
<dbReference type="GO" id="GO:0046872">
    <property type="term" value="F:metal ion binding"/>
    <property type="evidence" value="ECO:0007669"/>
    <property type="project" value="UniProtKB-KW"/>
</dbReference>
<keyword evidence="1 10" id="KW-0575">Peroxidase</keyword>
<comment type="catalytic activity">
    <reaction evidence="7 10 11">
        <text>2 H2O2 = O2 + 2 H2O</text>
        <dbReference type="Rhea" id="RHEA:20309"/>
        <dbReference type="ChEBI" id="CHEBI:15377"/>
        <dbReference type="ChEBI" id="CHEBI:15379"/>
        <dbReference type="ChEBI" id="CHEBI:16240"/>
        <dbReference type="EC" id="1.11.1.21"/>
    </reaction>
</comment>
<dbReference type="PANTHER" id="PTHR30555:SF6">
    <property type="entry name" value="CATALASE-PEROXIDASE"/>
    <property type="match status" value="1"/>
</dbReference>
<dbReference type="GO" id="GO:0005829">
    <property type="term" value="C:cytosol"/>
    <property type="evidence" value="ECO:0007669"/>
    <property type="project" value="TreeGrafter"/>
</dbReference>
<dbReference type="PRINTS" id="PR00460">
    <property type="entry name" value="BPEROXIDASE"/>
</dbReference>
<dbReference type="Proteomes" id="UP000592216">
    <property type="component" value="Unassembled WGS sequence"/>
</dbReference>
<dbReference type="InterPro" id="IPR010255">
    <property type="entry name" value="Haem_peroxidase_sf"/>
</dbReference>
<feature type="domain" description="Plant heme peroxidase family profile" evidence="12">
    <location>
        <begin position="148"/>
        <end position="424"/>
    </location>
</feature>
<evidence type="ECO:0000256" key="4">
    <source>
        <dbReference type="ARBA" id="ARBA00023002"/>
    </source>
</evidence>
<dbReference type="SUPFAM" id="SSF48113">
    <property type="entry name" value="Heme-dependent peroxidases"/>
    <property type="match status" value="2"/>
</dbReference>
<evidence type="ECO:0000256" key="8">
    <source>
        <dbReference type="ARBA" id="ARBA00051651"/>
    </source>
</evidence>
<comment type="function">
    <text evidence="10">Bifunctional enzyme with both catalase and broad-spectrum peroxidase activity.</text>
</comment>
<evidence type="ECO:0000256" key="9">
    <source>
        <dbReference type="ARBA" id="ARBA00060838"/>
    </source>
</evidence>
<dbReference type="EMBL" id="JABCJE010000011">
    <property type="protein sequence ID" value="NVO25034.1"/>
    <property type="molecule type" value="Genomic_DNA"/>
</dbReference>
<comment type="subunit">
    <text evidence="10">Homodimer or homotetramer.</text>
</comment>
<accession>A0A850Q7Z6</accession>
<comment type="cofactor">
    <cofactor evidence="10">
        <name>heme b</name>
        <dbReference type="ChEBI" id="CHEBI:60344"/>
    </cofactor>
    <text evidence="10">Binds 1 heme b (iron(II)-protoporphyrin IX) group per dimer.</text>
</comment>
<proteinExistence type="inferred from homology"/>
<dbReference type="Gene3D" id="1.10.420.10">
    <property type="entry name" value="Peroxidase, domain 2"/>
    <property type="match status" value="2"/>
</dbReference>
<comment type="catalytic activity">
    <reaction evidence="8 10 11">
        <text>H2O2 + AH2 = A + 2 H2O</text>
        <dbReference type="Rhea" id="RHEA:30275"/>
        <dbReference type="ChEBI" id="CHEBI:13193"/>
        <dbReference type="ChEBI" id="CHEBI:15377"/>
        <dbReference type="ChEBI" id="CHEBI:16240"/>
        <dbReference type="ChEBI" id="CHEBI:17499"/>
        <dbReference type="EC" id="1.11.1.21"/>
    </reaction>
</comment>
<dbReference type="NCBIfam" id="NF011635">
    <property type="entry name" value="PRK15061.1"/>
    <property type="match status" value="1"/>
</dbReference>
<name>A0A850Q7Z6_9RHOB</name>